<gene>
    <name evidence="1" type="ORF">TH25_04320</name>
</gene>
<name>A0A367XJE4_9PROT</name>
<evidence type="ECO:0000313" key="1">
    <source>
        <dbReference type="EMBL" id="RCK53738.1"/>
    </source>
</evidence>
<sequence length="136" mass="14993">MLAPAAAARFGAEDLAEEEGRAEVFEPEGVLGVDEAELEAVLFADAAPAFADITEEAEAPDEAVVLAFDADAFRDFSGTFFGVVTIVPSSIYEFQDRHRHVAMQQNSRWKQGFRQGSFHDILLIYRARRSLPKKTG</sequence>
<protein>
    <submittedName>
        <fullName evidence="1">Uncharacterized protein</fullName>
    </submittedName>
</protein>
<organism evidence="1 2">
    <name type="scientific">Thalassospira profundimaris</name>
    <dbReference type="NCBI Taxonomy" id="502049"/>
    <lineage>
        <taxon>Bacteria</taxon>
        <taxon>Pseudomonadati</taxon>
        <taxon>Pseudomonadota</taxon>
        <taxon>Alphaproteobacteria</taxon>
        <taxon>Rhodospirillales</taxon>
        <taxon>Thalassospiraceae</taxon>
        <taxon>Thalassospira</taxon>
    </lineage>
</organism>
<comment type="caution">
    <text evidence="1">The sequence shown here is derived from an EMBL/GenBank/DDBJ whole genome shotgun (WGS) entry which is preliminary data.</text>
</comment>
<dbReference type="AlphaFoldDB" id="A0A367XJE4"/>
<evidence type="ECO:0000313" key="2">
    <source>
        <dbReference type="Proteomes" id="UP000252517"/>
    </source>
</evidence>
<accession>A0A367XJE4</accession>
<dbReference type="EMBL" id="JPWH01000002">
    <property type="protein sequence ID" value="RCK53738.1"/>
    <property type="molecule type" value="Genomic_DNA"/>
</dbReference>
<dbReference type="Proteomes" id="UP000252517">
    <property type="component" value="Unassembled WGS sequence"/>
</dbReference>
<reference evidence="1 2" key="1">
    <citation type="submission" date="2014-07" db="EMBL/GenBank/DDBJ databases">
        <title>Draft genome sequence of Thalassospira profundimaris S25-3-2.</title>
        <authorList>
            <person name="Lai Q."/>
            <person name="Shao Z."/>
        </authorList>
    </citation>
    <scope>NUCLEOTIDE SEQUENCE [LARGE SCALE GENOMIC DNA]</scope>
    <source>
        <strain evidence="1 2">S25-3-2</strain>
    </source>
</reference>
<proteinExistence type="predicted"/>